<comment type="caution">
    <text evidence="3">The sequence shown here is derived from an EMBL/GenBank/DDBJ whole genome shotgun (WGS) entry which is preliminary data.</text>
</comment>
<evidence type="ECO:0000313" key="3">
    <source>
        <dbReference type="EMBL" id="GAF77617.1"/>
    </source>
</evidence>
<accession>X0SP33</accession>
<dbReference type="GO" id="GO:0005509">
    <property type="term" value="F:calcium ion binding"/>
    <property type="evidence" value="ECO:0007669"/>
    <property type="project" value="InterPro"/>
</dbReference>
<dbReference type="CDD" id="cd11304">
    <property type="entry name" value="Cadherin_repeat"/>
    <property type="match status" value="1"/>
</dbReference>
<reference evidence="3" key="1">
    <citation type="journal article" date="2014" name="Front. Microbiol.">
        <title>High frequency of phylogenetically diverse reductive dehalogenase-homologous genes in deep subseafloor sedimentary metagenomes.</title>
        <authorList>
            <person name="Kawai M."/>
            <person name="Futagami T."/>
            <person name="Toyoda A."/>
            <person name="Takaki Y."/>
            <person name="Nishi S."/>
            <person name="Hori S."/>
            <person name="Arai W."/>
            <person name="Tsubouchi T."/>
            <person name="Morono Y."/>
            <person name="Uchiyama I."/>
            <person name="Ito T."/>
            <person name="Fujiyama A."/>
            <person name="Inagaki F."/>
            <person name="Takami H."/>
        </authorList>
    </citation>
    <scope>NUCLEOTIDE SEQUENCE</scope>
    <source>
        <strain evidence="3">Expedition CK06-06</strain>
    </source>
</reference>
<evidence type="ECO:0000259" key="2">
    <source>
        <dbReference type="PROSITE" id="PS50268"/>
    </source>
</evidence>
<dbReference type="Pfam" id="PF17963">
    <property type="entry name" value="Big_9"/>
    <property type="match status" value="2"/>
</dbReference>
<feature type="region of interest" description="Disordered" evidence="1">
    <location>
        <begin position="178"/>
        <end position="201"/>
    </location>
</feature>
<dbReference type="GO" id="GO:0007156">
    <property type="term" value="P:homophilic cell adhesion via plasma membrane adhesion molecules"/>
    <property type="evidence" value="ECO:0007669"/>
    <property type="project" value="InterPro"/>
</dbReference>
<evidence type="ECO:0000256" key="1">
    <source>
        <dbReference type="SAM" id="MobiDB-lite"/>
    </source>
</evidence>
<dbReference type="EMBL" id="BARS01007054">
    <property type="protein sequence ID" value="GAF77617.1"/>
    <property type="molecule type" value="Genomic_DNA"/>
</dbReference>
<dbReference type="InterPro" id="IPR002126">
    <property type="entry name" value="Cadherin-like_dom"/>
</dbReference>
<name>X0SP33_9ZZZZ</name>
<feature type="compositionally biased region" description="Polar residues" evidence="1">
    <location>
        <begin position="185"/>
        <end position="201"/>
    </location>
</feature>
<gene>
    <name evidence="3" type="ORF">S01H1_13656</name>
</gene>
<protein>
    <recommendedName>
        <fullName evidence="2">Cadherin domain-containing protein</fullName>
    </recommendedName>
</protein>
<feature type="domain" description="Cadherin" evidence="2">
    <location>
        <begin position="259"/>
        <end position="349"/>
    </location>
</feature>
<dbReference type="PROSITE" id="PS50268">
    <property type="entry name" value="CADHERIN_2"/>
    <property type="match status" value="1"/>
</dbReference>
<feature type="non-terminal residue" evidence="3">
    <location>
        <position position="402"/>
    </location>
</feature>
<dbReference type="AlphaFoldDB" id="X0SP33"/>
<proteinExistence type="predicted"/>
<dbReference type="InterPro" id="IPR015919">
    <property type="entry name" value="Cadherin-like_sf"/>
</dbReference>
<dbReference type="Gene3D" id="2.60.40.3440">
    <property type="match status" value="1"/>
</dbReference>
<dbReference type="GO" id="GO:0016020">
    <property type="term" value="C:membrane"/>
    <property type="evidence" value="ECO:0007669"/>
    <property type="project" value="InterPro"/>
</dbReference>
<feature type="non-terminal residue" evidence="3">
    <location>
        <position position="1"/>
    </location>
</feature>
<dbReference type="SUPFAM" id="SSF49313">
    <property type="entry name" value="Cadherin-like"/>
    <property type="match status" value="1"/>
</dbReference>
<sequence length="402" mass="41081">YGGDACTSSYYADFILTDAITVSGGGCPPPTYVDVETAVKSSSYTDPQEIVVDVPASTAEDDLLIAVVSTDGSTTIVPQQVGWTLINHGTSPDSASTLGVWYRVAGGSEPADYTFAWGVSWPDQQAVGAILLYRGADPDDPIDVSSPGNTGTSSSPTALSVTTTVANTMVVRIYGADDDDRTTPYAPTNHNGRFNIESDSSGSTCAGAADRIWPSAGSTGTAAFALSSSEQWRAVTIAIKPLCAAVNTPPVANGDSATTPEDTAVDINVTANDTDVDGTIDKTTVNITSVPSNGGVSVNGTTGVVTYTPTLNYYGADSFQYTVQDDDSDTSNVATVSITITDVNDAPVANGDSATTPEDTAVDINVTANDTDVDGTIDKTTVNITSVPSNGGVSVNGTTGVV</sequence>
<organism evidence="3">
    <name type="scientific">marine sediment metagenome</name>
    <dbReference type="NCBI Taxonomy" id="412755"/>
    <lineage>
        <taxon>unclassified sequences</taxon>
        <taxon>metagenomes</taxon>
        <taxon>ecological metagenomes</taxon>
    </lineage>
</organism>